<dbReference type="Proteomes" id="UP000004508">
    <property type="component" value="Unassembled WGS sequence"/>
</dbReference>
<accession>D6TS37</accession>
<evidence type="ECO:0000313" key="1">
    <source>
        <dbReference type="EMBL" id="EFH86110.1"/>
    </source>
</evidence>
<proteinExistence type="predicted"/>
<keyword evidence="2" id="KW-1185">Reference proteome</keyword>
<dbReference type="InParanoid" id="D6TS37"/>
<comment type="caution">
    <text evidence="1">The sequence shown here is derived from an EMBL/GenBank/DDBJ whole genome shotgun (WGS) entry which is preliminary data.</text>
</comment>
<organism evidence="1 2">
    <name type="scientific">Ktedonobacter racemifer DSM 44963</name>
    <dbReference type="NCBI Taxonomy" id="485913"/>
    <lineage>
        <taxon>Bacteria</taxon>
        <taxon>Bacillati</taxon>
        <taxon>Chloroflexota</taxon>
        <taxon>Ktedonobacteria</taxon>
        <taxon>Ktedonobacterales</taxon>
        <taxon>Ktedonobacteraceae</taxon>
        <taxon>Ktedonobacter</taxon>
    </lineage>
</organism>
<dbReference type="AlphaFoldDB" id="D6TS37"/>
<protein>
    <submittedName>
        <fullName evidence="1">Uncharacterized protein</fullName>
    </submittedName>
</protein>
<gene>
    <name evidence="1" type="ORF">Krac_7384</name>
</gene>
<evidence type="ECO:0000313" key="2">
    <source>
        <dbReference type="Proteomes" id="UP000004508"/>
    </source>
</evidence>
<name>D6TS37_KTERA</name>
<sequence>MGSMWIKNRRSHTTQHNDQLPVTALAIRMLRQFILLGTDLGTQHLAIPFPVQLARSDGRLLPLVRTR</sequence>
<dbReference type="EMBL" id="ADVG01000002">
    <property type="protein sequence ID" value="EFH86110.1"/>
    <property type="molecule type" value="Genomic_DNA"/>
</dbReference>
<reference evidence="1 2" key="1">
    <citation type="journal article" date="2011" name="Stand. Genomic Sci.">
        <title>Non-contiguous finished genome sequence and contextual data of the filamentous soil bacterium Ktedonobacter racemifer type strain (SOSP1-21).</title>
        <authorList>
            <person name="Chang Y.J."/>
            <person name="Land M."/>
            <person name="Hauser L."/>
            <person name="Chertkov O."/>
            <person name="Del Rio T.G."/>
            <person name="Nolan M."/>
            <person name="Copeland A."/>
            <person name="Tice H."/>
            <person name="Cheng J.F."/>
            <person name="Lucas S."/>
            <person name="Han C."/>
            <person name="Goodwin L."/>
            <person name="Pitluck S."/>
            <person name="Ivanova N."/>
            <person name="Ovchinikova G."/>
            <person name="Pati A."/>
            <person name="Chen A."/>
            <person name="Palaniappan K."/>
            <person name="Mavromatis K."/>
            <person name="Liolios K."/>
            <person name="Brettin T."/>
            <person name="Fiebig A."/>
            <person name="Rohde M."/>
            <person name="Abt B."/>
            <person name="Goker M."/>
            <person name="Detter J.C."/>
            <person name="Woyke T."/>
            <person name="Bristow J."/>
            <person name="Eisen J.A."/>
            <person name="Markowitz V."/>
            <person name="Hugenholtz P."/>
            <person name="Kyrpides N.C."/>
            <person name="Klenk H.P."/>
            <person name="Lapidus A."/>
        </authorList>
    </citation>
    <scope>NUCLEOTIDE SEQUENCE [LARGE SCALE GENOMIC DNA]</scope>
    <source>
        <strain evidence="2">DSM 44963</strain>
    </source>
</reference>